<dbReference type="Proteomes" id="UP000775213">
    <property type="component" value="Unassembled WGS sequence"/>
</dbReference>
<gene>
    <name evidence="1" type="ORF">IEQ34_003067</name>
</gene>
<dbReference type="EMBL" id="JAGFBR010000004">
    <property type="protein sequence ID" value="KAH0468034.1"/>
    <property type="molecule type" value="Genomic_DNA"/>
</dbReference>
<comment type="caution">
    <text evidence="1">The sequence shown here is derived from an EMBL/GenBank/DDBJ whole genome shotgun (WGS) entry which is preliminary data.</text>
</comment>
<reference evidence="1 2" key="1">
    <citation type="journal article" date="2021" name="Hortic Res">
        <title>Chromosome-scale assembly of the Dendrobium chrysotoxum genome enhances the understanding of orchid evolution.</title>
        <authorList>
            <person name="Zhang Y."/>
            <person name="Zhang G.Q."/>
            <person name="Zhang D."/>
            <person name="Liu X.D."/>
            <person name="Xu X.Y."/>
            <person name="Sun W.H."/>
            <person name="Yu X."/>
            <person name="Zhu X."/>
            <person name="Wang Z.W."/>
            <person name="Zhao X."/>
            <person name="Zhong W.Y."/>
            <person name="Chen H."/>
            <person name="Yin W.L."/>
            <person name="Huang T."/>
            <person name="Niu S.C."/>
            <person name="Liu Z.J."/>
        </authorList>
    </citation>
    <scope>NUCLEOTIDE SEQUENCE [LARGE SCALE GENOMIC DNA]</scope>
    <source>
        <strain evidence="1">Lindl</strain>
    </source>
</reference>
<dbReference type="AlphaFoldDB" id="A0AAV7HJH9"/>
<protein>
    <submittedName>
        <fullName evidence="1">Uncharacterized protein</fullName>
    </submittedName>
</protein>
<evidence type="ECO:0000313" key="1">
    <source>
        <dbReference type="EMBL" id="KAH0468034.1"/>
    </source>
</evidence>
<organism evidence="1 2">
    <name type="scientific">Dendrobium chrysotoxum</name>
    <name type="common">Orchid</name>
    <dbReference type="NCBI Taxonomy" id="161865"/>
    <lineage>
        <taxon>Eukaryota</taxon>
        <taxon>Viridiplantae</taxon>
        <taxon>Streptophyta</taxon>
        <taxon>Embryophyta</taxon>
        <taxon>Tracheophyta</taxon>
        <taxon>Spermatophyta</taxon>
        <taxon>Magnoliopsida</taxon>
        <taxon>Liliopsida</taxon>
        <taxon>Asparagales</taxon>
        <taxon>Orchidaceae</taxon>
        <taxon>Epidendroideae</taxon>
        <taxon>Malaxideae</taxon>
        <taxon>Dendrobiinae</taxon>
        <taxon>Dendrobium</taxon>
    </lineage>
</organism>
<evidence type="ECO:0000313" key="2">
    <source>
        <dbReference type="Proteomes" id="UP000775213"/>
    </source>
</evidence>
<proteinExistence type="predicted"/>
<accession>A0AAV7HJH9</accession>
<keyword evidence="2" id="KW-1185">Reference proteome</keyword>
<name>A0AAV7HJH9_DENCH</name>
<sequence>MVGNDHYDIAIGTSGSHTVAACHRAPDKNGDPNGHRKSGRRLTWTMDSSARYSGVDHNFFSGHRFSHK</sequence>